<comment type="similarity">
    <text evidence="5">Belongs to the Omp25/RopB family.</text>
</comment>
<dbReference type="SUPFAM" id="SSF56925">
    <property type="entry name" value="OMPA-like"/>
    <property type="match status" value="1"/>
</dbReference>
<dbReference type="Proteomes" id="UP000249130">
    <property type="component" value="Unassembled WGS sequence"/>
</dbReference>
<name>A0A327L1U9_9BRAD</name>
<evidence type="ECO:0000256" key="4">
    <source>
        <dbReference type="ARBA" id="ARBA00023237"/>
    </source>
</evidence>
<keyword evidence="4" id="KW-0998">Cell outer membrane</keyword>
<accession>A0A327L1U9</accession>
<comment type="subcellular location">
    <subcellularLocation>
        <location evidence="1">Cell outer membrane</location>
    </subcellularLocation>
</comment>
<evidence type="ECO:0000259" key="6">
    <source>
        <dbReference type="Pfam" id="PF13505"/>
    </source>
</evidence>
<evidence type="ECO:0000256" key="5">
    <source>
        <dbReference type="ARBA" id="ARBA00038306"/>
    </source>
</evidence>
<dbReference type="Gene3D" id="2.40.160.20">
    <property type="match status" value="1"/>
</dbReference>
<proteinExistence type="inferred from homology"/>
<dbReference type="InterPro" id="IPR051692">
    <property type="entry name" value="OMP-like"/>
</dbReference>
<evidence type="ECO:0000256" key="1">
    <source>
        <dbReference type="ARBA" id="ARBA00004442"/>
    </source>
</evidence>
<keyword evidence="2" id="KW-0732">Signal</keyword>
<feature type="domain" description="Outer membrane protein beta-barrel" evidence="6">
    <location>
        <begin position="57"/>
        <end position="290"/>
    </location>
</feature>
<dbReference type="Pfam" id="PF13505">
    <property type="entry name" value="OMP_b-brl"/>
    <property type="match status" value="1"/>
</dbReference>
<dbReference type="InterPro" id="IPR027385">
    <property type="entry name" value="Beta-barrel_OMP"/>
</dbReference>
<evidence type="ECO:0000256" key="3">
    <source>
        <dbReference type="ARBA" id="ARBA00023136"/>
    </source>
</evidence>
<keyword evidence="3" id="KW-0472">Membrane</keyword>
<evidence type="ECO:0000313" key="8">
    <source>
        <dbReference type="Proteomes" id="UP000249130"/>
    </source>
</evidence>
<evidence type="ECO:0000256" key="2">
    <source>
        <dbReference type="ARBA" id="ARBA00022729"/>
    </source>
</evidence>
<dbReference type="GO" id="GO:0009279">
    <property type="term" value="C:cell outer membrane"/>
    <property type="evidence" value="ECO:0007669"/>
    <property type="project" value="UniProtKB-SubCell"/>
</dbReference>
<organism evidence="7 8">
    <name type="scientific">Rhodoplanes roseus</name>
    <dbReference type="NCBI Taxonomy" id="29409"/>
    <lineage>
        <taxon>Bacteria</taxon>
        <taxon>Pseudomonadati</taxon>
        <taxon>Pseudomonadota</taxon>
        <taxon>Alphaproteobacteria</taxon>
        <taxon>Hyphomicrobiales</taxon>
        <taxon>Nitrobacteraceae</taxon>
        <taxon>Rhodoplanes</taxon>
    </lineage>
</organism>
<dbReference type="InterPro" id="IPR011250">
    <property type="entry name" value="OMP/PagP_B-barrel"/>
</dbReference>
<comment type="caution">
    <text evidence="7">The sequence shown here is derived from an EMBL/GenBank/DDBJ whole genome shotgun (WGS) entry which is preliminary data.</text>
</comment>
<keyword evidence="8" id="KW-1185">Reference proteome</keyword>
<protein>
    <recommendedName>
        <fullName evidence="6">Outer membrane protein beta-barrel domain-containing protein</fullName>
    </recommendedName>
</protein>
<dbReference type="AlphaFoldDB" id="A0A327L1U9"/>
<reference evidence="7 8" key="1">
    <citation type="submission" date="2017-07" db="EMBL/GenBank/DDBJ databases">
        <title>Draft Genome Sequences of Select Purple Nonsulfur Bacteria.</title>
        <authorList>
            <person name="Lasarre B."/>
            <person name="Mckinlay J.B."/>
        </authorList>
    </citation>
    <scope>NUCLEOTIDE SEQUENCE [LARGE SCALE GENOMIC DNA]</scope>
    <source>
        <strain evidence="7 8">DSM 5909</strain>
    </source>
</reference>
<dbReference type="EMBL" id="NPEX01000063">
    <property type="protein sequence ID" value="RAI43955.1"/>
    <property type="molecule type" value="Genomic_DNA"/>
</dbReference>
<sequence>MMRNEVIWCHPMELHTGEKTMTMSRTIQVALLSSAIGLGTIGIATAADMALKAPPPPVVVAPTWTGFYLGISGGAGWGTQEQNWDISGTIAALAGGGLGGIPPLNTQSSHGINGQFVGGQVGYNYQMGWVVVGLQADAYWADISGSSNCFALGVINCNSKTEAFGTVTGRLGGTVDRALLYVKGGLAWEKAKSDINVLGLGGLGLGGAAISLSSSEDSTRTGWTWGAGAEYMFTPNWTGFVEYDFLDFGTRSAAYAFTAAIPGGPTLAIPLPTDLKEQFHIVKAGVNYKF</sequence>
<evidence type="ECO:0000313" key="7">
    <source>
        <dbReference type="EMBL" id="RAI43955.1"/>
    </source>
</evidence>
<gene>
    <name evidence="7" type="ORF">CH341_11580</name>
</gene>
<dbReference type="PANTHER" id="PTHR34001">
    <property type="entry name" value="BLL7405 PROTEIN"/>
    <property type="match status" value="1"/>
</dbReference>
<dbReference type="PANTHER" id="PTHR34001:SF3">
    <property type="entry name" value="BLL7405 PROTEIN"/>
    <property type="match status" value="1"/>
</dbReference>